<dbReference type="Proteomes" id="UP000681722">
    <property type="component" value="Unassembled WGS sequence"/>
</dbReference>
<dbReference type="Proteomes" id="UP000682733">
    <property type="component" value="Unassembled WGS sequence"/>
</dbReference>
<evidence type="ECO:0000313" key="4">
    <source>
        <dbReference type="EMBL" id="CAF4261911.1"/>
    </source>
</evidence>
<dbReference type="EMBL" id="CAJNOQ010014336">
    <property type="protein sequence ID" value="CAF1339735.1"/>
    <property type="molecule type" value="Genomic_DNA"/>
</dbReference>
<dbReference type="AlphaFoldDB" id="A0A815GHA1"/>
<keyword evidence="5" id="KW-1185">Reference proteome</keyword>
<sequence>MTPSLKELNVDLNSIPYCDKDNNSDVVKLRSILQQKYLKTIPIITNNPESRIIDPTTRKLSQWERSVLELRLNFIPTTDINTAKYVTRVIAGAESGLYKKDSIQKEHIEGKNVKKEQEKVLKNPVVDDSILVVPSDKGGKIVAVNTSDDKAKIEEMLSNSSTYTKLSRESTKRLIKELTDLVKVVQGLPGLLLTIPLFEVNIYVFSGKVSKYPE</sequence>
<evidence type="ECO:0000313" key="1">
    <source>
        <dbReference type="EMBL" id="CAF1339735.1"/>
    </source>
</evidence>
<dbReference type="EMBL" id="CAJNOK010031242">
    <property type="protein sequence ID" value="CAF1469794.1"/>
    <property type="molecule type" value="Genomic_DNA"/>
</dbReference>
<dbReference type="Proteomes" id="UP000663829">
    <property type="component" value="Unassembled WGS sequence"/>
</dbReference>
<name>A0A815GHA1_9BILA</name>
<evidence type="ECO:0000313" key="3">
    <source>
        <dbReference type="EMBL" id="CAF4199671.1"/>
    </source>
</evidence>
<protein>
    <submittedName>
        <fullName evidence="1">Uncharacterized protein</fullName>
    </submittedName>
</protein>
<evidence type="ECO:0000313" key="2">
    <source>
        <dbReference type="EMBL" id="CAF1469794.1"/>
    </source>
</evidence>
<dbReference type="EMBL" id="CAJOBA010053131">
    <property type="protein sequence ID" value="CAF4261911.1"/>
    <property type="molecule type" value="Genomic_DNA"/>
</dbReference>
<evidence type="ECO:0000313" key="5">
    <source>
        <dbReference type="Proteomes" id="UP000663829"/>
    </source>
</evidence>
<comment type="caution">
    <text evidence="1">The sequence shown here is derived from an EMBL/GenBank/DDBJ whole genome shotgun (WGS) entry which is preliminary data.</text>
</comment>
<dbReference type="Proteomes" id="UP000677228">
    <property type="component" value="Unassembled WGS sequence"/>
</dbReference>
<reference evidence="1" key="1">
    <citation type="submission" date="2021-02" db="EMBL/GenBank/DDBJ databases">
        <authorList>
            <person name="Nowell W R."/>
        </authorList>
    </citation>
    <scope>NUCLEOTIDE SEQUENCE</scope>
</reference>
<dbReference type="OrthoDB" id="6782675at2759"/>
<organism evidence="1 5">
    <name type="scientific">Didymodactylos carnosus</name>
    <dbReference type="NCBI Taxonomy" id="1234261"/>
    <lineage>
        <taxon>Eukaryota</taxon>
        <taxon>Metazoa</taxon>
        <taxon>Spiralia</taxon>
        <taxon>Gnathifera</taxon>
        <taxon>Rotifera</taxon>
        <taxon>Eurotatoria</taxon>
        <taxon>Bdelloidea</taxon>
        <taxon>Philodinida</taxon>
        <taxon>Philodinidae</taxon>
        <taxon>Didymodactylos</taxon>
    </lineage>
</organism>
<gene>
    <name evidence="1" type="ORF">GPM918_LOCUS30371</name>
    <name evidence="2" type="ORF">OVA965_LOCUS35607</name>
    <name evidence="3" type="ORF">SRO942_LOCUS30980</name>
    <name evidence="4" type="ORF">TMI583_LOCUS36582</name>
</gene>
<dbReference type="EMBL" id="CAJOBC010057971">
    <property type="protein sequence ID" value="CAF4199671.1"/>
    <property type="molecule type" value="Genomic_DNA"/>
</dbReference>
<proteinExistence type="predicted"/>
<accession>A0A815GHA1</accession>